<sequence>MRFSTVAIASAVVAVASAQALDPNYPFQPNGACVDGCLTKVGKSMFAGFTNDPTSPDFMASLAFAHERDTPAYKTYMSQTGMCIMNCPMSEQDLYNAQYKAKAAWYADKKAGGTGTSGNATAPTTAPTTTPTTTPSGAVANSASALVGVVAVLCTIALL</sequence>
<evidence type="ECO:0000256" key="2">
    <source>
        <dbReference type="SAM" id="SignalP"/>
    </source>
</evidence>
<name>A0A9P8BPX6_9FUNG</name>
<feature type="compositionally biased region" description="Low complexity" evidence="1">
    <location>
        <begin position="117"/>
        <end position="135"/>
    </location>
</feature>
<dbReference type="OrthoDB" id="2412648at2759"/>
<proteinExistence type="predicted"/>
<dbReference type="AlphaFoldDB" id="A0A9P8BPX6"/>
<evidence type="ECO:0008006" key="5">
    <source>
        <dbReference type="Google" id="ProtNLM"/>
    </source>
</evidence>
<feature type="region of interest" description="Disordered" evidence="1">
    <location>
        <begin position="114"/>
        <end position="135"/>
    </location>
</feature>
<protein>
    <recommendedName>
        <fullName evidence="5">Secreted protein</fullName>
    </recommendedName>
</protein>
<evidence type="ECO:0000313" key="4">
    <source>
        <dbReference type="Proteomes" id="UP000707451"/>
    </source>
</evidence>
<feature type="chain" id="PRO_5040420974" description="Secreted protein" evidence="2">
    <location>
        <begin position="19"/>
        <end position="159"/>
    </location>
</feature>
<keyword evidence="2" id="KW-0732">Signal</keyword>
<keyword evidence="4" id="KW-1185">Reference proteome</keyword>
<organism evidence="3 4">
    <name type="scientific">Linnemannia hyalina</name>
    <dbReference type="NCBI Taxonomy" id="64524"/>
    <lineage>
        <taxon>Eukaryota</taxon>
        <taxon>Fungi</taxon>
        <taxon>Fungi incertae sedis</taxon>
        <taxon>Mucoromycota</taxon>
        <taxon>Mortierellomycotina</taxon>
        <taxon>Mortierellomycetes</taxon>
        <taxon>Mortierellales</taxon>
        <taxon>Mortierellaceae</taxon>
        <taxon>Linnemannia</taxon>
    </lineage>
</organism>
<dbReference type="EMBL" id="JAHRHY010000014">
    <property type="protein sequence ID" value="KAG9064299.1"/>
    <property type="molecule type" value="Genomic_DNA"/>
</dbReference>
<comment type="caution">
    <text evidence="3">The sequence shown here is derived from an EMBL/GenBank/DDBJ whole genome shotgun (WGS) entry which is preliminary data.</text>
</comment>
<feature type="signal peptide" evidence="2">
    <location>
        <begin position="1"/>
        <end position="18"/>
    </location>
</feature>
<reference evidence="3" key="1">
    <citation type="submission" date="2021-06" db="EMBL/GenBank/DDBJ databases">
        <title>Genome Sequence of Mortierella hyaline Strain SCG-10, a Cold-Adapted, Nitrate-Reducing Fungus Isolated from Soil in Minnesota, USA.</title>
        <authorList>
            <person name="Aldossari N."/>
        </authorList>
    </citation>
    <scope>NUCLEOTIDE SEQUENCE</scope>
    <source>
        <strain evidence="3">SCG-10</strain>
    </source>
</reference>
<evidence type="ECO:0000313" key="3">
    <source>
        <dbReference type="EMBL" id="KAG9064299.1"/>
    </source>
</evidence>
<gene>
    <name evidence="3" type="ORF">KI688_003487</name>
</gene>
<evidence type="ECO:0000256" key="1">
    <source>
        <dbReference type="SAM" id="MobiDB-lite"/>
    </source>
</evidence>
<dbReference type="Proteomes" id="UP000707451">
    <property type="component" value="Unassembled WGS sequence"/>
</dbReference>
<accession>A0A9P8BPX6</accession>